<feature type="region of interest" description="Disordered" evidence="15">
    <location>
        <begin position="1064"/>
        <end position="1099"/>
    </location>
</feature>
<dbReference type="CDD" id="cd16930">
    <property type="entry name" value="HATPase_TopII-like"/>
    <property type="match status" value="1"/>
</dbReference>
<feature type="active site" description="O-(5'-phospho-DNA)-tyrosine intermediate" evidence="12">
    <location>
        <position position="815"/>
    </location>
</feature>
<comment type="cofactor">
    <cofactor evidence="3">
        <name>Mg(2+)</name>
        <dbReference type="ChEBI" id="CHEBI:18420"/>
    </cofactor>
</comment>
<dbReference type="PANTHER" id="PTHR10169">
    <property type="entry name" value="DNA TOPOISOMERASE/GYRASE"/>
    <property type="match status" value="1"/>
</dbReference>
<dbReference type="PRINTS" id="PR00418">
    <property type="entry name" value="TPI2FAMILY"/>
</dbReference>
<dbReference type="GO" id="GO:0006265">
    <property type="term" value="P:DNA topological change"/>
    <property type="evidence" value="ECO:0007669"/>
    <property type="project" value="UniProtKB-UniRule"/>
</dbReference>
<feature type="compositionally biased region" description="Basic and acidic residues" evidence="15">
    <location>
        <begin position="21"/>
        <end position="32"/>
    </location>
</feature>
<evidence type="ECO:0000256" key="10">
    <source>
        <dbReference type="ARBA" id="ARBA00023125"/>
    </source>
</evidence>
<dbReference type="GO" id="GO:0000819">
    <property type="term" value="P:sister chromatid segregation"/>
    <property type="evidence" value="ECO:0007669"/>
    <property type="project" value="TreeGrafter"/>
</dbReference>
<accession>A0AAV8YCH8</accession>
<evidence type="ECO:0000256" key="13">
    <source>
        <dbReference type="RuleBase" id="RU362094"/>
    </source>
</evidence>
<keyword evidence="11 12" id="KW-0413">Isomerase</keyword>
<evidence type="ECO:0000259" key="16">
    <source>
        <dbReference type="PROSITE" id="PS50880"/>
    </source>
</evidence>
<dbReference type="FunFam" id="3.30.565.10:FF:000004">
    <property type="entry name" value="DNA topoisomerase 2"/>
    <property type="match status" value="1"/>
</dbReference>
<dbReference type="SMART" id="SM00434">
    <property type="entry name" value="TOP4c"/>
    <property type="match status" value="1"/>
</dbReference>
<comment type="catalytic activity">
    <reaction evidence="1 12 13">
        <text>ATP-dependent breakage, passage and rejoining of double-stranded DNA.</text>
        <dbReference type="EC" id="5.6.2.2"/>
    </reaction>
</comment>
<feature type="compositionally biased region" description="Basic residues" evidence="15">
    <location>
        <begin position="1258"/>
        <end position="1275"/>
    </location>
</feature>
<dbReference type="Pfam" id="PF00204">
    <property type="entry name" value="DNA_gyraseB"/>
    <property type="match status" value="1"/>
</dbReference>
<evidence type="ECO:0000256" key="8">
    <source>
        <dbReference type="ARBA" id="ARBA00022842"/>
    </source>
</evidence>
<dbReference type="Pfam" id="PF01751">
    <property type="entry name" value="Toprim"/>
    <property type="match status" value="1"/>
</dbReference>
<dbReference type="Gene3D" id="3.30.565.10">
    <property type="entry name" value="Histidine kinase-like ATPase, C-terminal domain"/>
    <property type="match status" value="1"/>
</dbReference>
<dbReference type="GO" id="GO:0003918">
    <property type="term" value="F:DNA topoisomerase type II (double strand cut, ATP-hydrolyzing) activity"/>
    <property type="evidence" value="ECO:0007669"/>
    <property type="project" value="UniProtKB-UniRule"/>
</dbReference>
<evidence type="ECO:0000256" key="3">
    <source>
        <dbReference type="ARBA" id="ARBA00001946"/>
    </source>
</evidence>
<dbReference type="CDD" id="cd03365">
    <property type="entry name" value="TOPRIM_TopoIIA"/>
    <property type="match status" value="1"/>
</dbReference>
<dbReference type="Proteomes" id="UP001162162">
    <property type="component" value="Unassembled WGS sequence"/>
</dbReference>
<feature type="compositionally biased region" description="Basic and acidic residues" evidence="15">
    <location>
        <begin position="1361"/>
        <end position="1377"/>
    </location>
</feature>
<dbReference type="InterPro" id="IPR013506">
    <property type="entry name" value="Topo_IIA_bsu_dom2"/>
</dbReference>
<proteinExistence type="inferred from homology"/>
<dbReference type="InterPro" id="IPR002205">
    <property type="entry name" value="Topo_IIA_dom_A"/>
</dbReference>
<dbReference type="Pfam" id="PF00521">
    <property type="entry name" value="DNA_topoisoIV"/>
    <property type="match status" value="1"/>
</dbReference>
<dbReference type="Gene3D" id="3.30.1490.30">
    <property type="match status" value="1"/>
</dbReference>
<dbReference type="Gene3D" id="3.30.1360.40">
    <property type="match status" value="1"/>
</dbReference>
<dbReference type="SUPFAM" id="SSF54211">
    <property type="entry name" value="Ribosomal protein S5 domain 2-like"/>
    <property type="match status" value="1"/>
</dbReference>
<dbReference type="InterPro" id="IPR001154">
    <property type="entry name" value="TopoII_euk"/>
</dbReference>
<keyword evidence="10 12" id="KW-0238">DNA-binding</keyword>
<dbReference type="InterPro" id="IPR031660">
    <property type="entry name" value="TOPRIM_C"/>
</dbReference>
<dbReference type="FunFam" id="3.30.1490.30:FF:000001">
    <property type="entry name" value="DNA topoisomerase 2"/>
    <property type="match status" value="1"/>
</dbReference>
<dbReference type="Pfam" id="PF02518">
    <property type="entry name" value="HATPase_c"/>
    <property type="match status" value="1"/>
</dbReference>
<feature type="region of interest" description="Disordered" evidence="15">
    <location>
        <begin position="1424"/>
        <end position="1503"/>
    </location>
</feature>
<dbReference type="InterPro" id="IPR001241">
    <property type="entry name" value="Topo_IIA"/>
</dbReference>
<reference evidence="18" key="1">
    <citation type="journal article" date="2023" name="Insect Mol. Biol.">
        <title>Genome sequencing provides insights into the evolution of gene families encoding plant cell wall-degrading enzymes in longhorned beetles.</title>
        <authorList>
            <person name="Shin N.R."/>
            <person name="Okamura Y."/>
            <person name="Kirsch R."/>
            <person name="Pauchet Y."/>
        </authorList>
    </citation>
    <scope>NUCLEOTIDE SEQUENCE</scope>
    <source>
        <strain evidence="18">AMC_N1</strain>
    </source>
</reference>
<dbReference type="PROSITE" id="PS50880">
    <property type="entry name" value="TOPRIM"/>
    <property type="match status" value="1"/>
</dbReference>
<keyword evidence="9 12" id="KW-0799">Topoisomerase</keyword>
<dbReference type="InterPro" id="IPR013757">
    <property type="entry name" value="Topo_IIA_A_a_sf"/>
</dbReference>
<feature type="domain" description="Toprim" evidence="16">
    <location>
        <begin position="465"/>
        <end position="582"/>
    </location>
</feature>
<evidence type="ECO:0000256" key="14">
    <source>
        <dbReference type="SAM" id="Coils"/>
    </source>
</evidence>
<dbReference type="EMBL" id="JAPWTK010000129">
    <property type="protein sequence ID" value="KAJ8948816.1"/>
    <property type="molecule type" value="Genomic_DNA"/>
</dbReference>
<evidence type="ECO:0000256" key="4">
    <source>
        <dbReference type="ARBA" id="ARBA00011080"/>
    </source>
</evidence>
<evidence type="ECO:0000256" key="9">
    <source>
        <dbReference type="ARBA" id="ARBA00023029"/>
    </source>
</evidence>
<comment type="caution">
    <text evidence="18">The sequence shown here is derived from an EMBL/GenBank/DDBJ whole genome shotgun (WGS) entry which is preliminary data.</text>
</comment>
<feature type="compositionally biased region" description="Basic and acidic residues" evidence="15">
    <location>
        <begin position="1237"/>
        <end position="1257"/>
    </location>
</feature>
<dbReference type="CDD" id="cd00187">
    <property type="entry name" value="TOP4c"/>
    <property type="match status" value="1"/>
</dbReference>
<dbReference type="InterPro" id="IPR034157">
    <property type="entry name" value="TOPRIM_TopoII"/>
</dbReference>
<dbReference type="EC" id="5.6.2.2" evidence="13"/>
<feature type="compositionally biased region" description="Acidic residues" evidence="15">
    <location>
        <begin position="1071"/>
        <end position="1089"/>
    </location>
</feature>
<keyword evidence="6 13" id="KW-0547">Nucleotide-binding</keyword>
<dbReference type="FunFam" id="3.40.50.670:FF:000001">
    <property type="entry name" value="DNA topoisomerase 2"/>
    <property type="match status" value="2"/>
</dbReference>
<evidence type="ECO:0000256" key="12">
    <source>
        <dbReference type="PROSITE-ProRule" id="PRU01384"/>
    </source>
</evidence>
<dbReference type="SMART" id="SM00433">
    <property type="entry name" value="TOP2c"/>
    <property type="match status" value="1"/>
</dbReference>
<dbReference type="Pfam" id="PF16898">
    <property type="entry name" value="TOPRIM_C"/>
    <property type="match status" value="1"/>
</dbReference>
<feature type="domain" description="Topo IIA-type catalytic" evidence="17">
    <location>
        <begin position="725"/>
        <end position="1159"/>
    </location>
</feature>
<evidence type="ECO:0000313" key="19">
    <source>
        <dbReference type="Proteomes" id="UP001162162"/>
    </source>
</evidence>
<comment type="cofactor">
    <cofactor evidence="2">
        <name>Ca(2+)</name>
        <dbReference type="ChEBI" id="CHEBI:29108"/>
    </cofactor>
</comment>
<keyword evidence="7 13" id="KW-0067">ATP-binding</keyword>
<sequence length="1503" mass="172674">MADIRSMFSKISATAMNGEAGDNKVVEPEVTTKSDVTTAKPSKKQTIEKTYQKKSQLEHILLRPDTYIGSVEKVSDLMWVYDTEKELMVQKQIEYVPGLYKIFDEILVNAADNKQRDKKMDCIKIEINAEDNVISVWNNGQGIPVVMHKDEKMYVPTMIFGHLLTSSNYNDEEEKVTGGRNGYGAKLCNIFSNKFTVETGTKEYKRQFKQTWGSNMTKASEPKIKDFAGDDFTKITFSPDLSKFKMDKLDDGIISLMSRRAFDVAASTRGVKVFLNGKRLSIKTFKDYIELYIKGKEDESGNHLKVVYEQPHERWEVALTLSDRGFQQMSFVNSIATTKGGRHVDYIVDMIVKQLIEVLKKKNKGGVIIKPFQVKNHMWIFVNCLIVNPTFDSQTKENMTLQVKSFGSKCTLITKSGIVESVLSWAKFKAQNELAKTSGKKQSKLKGIPKLEDANEAGTKNALKCTLILTEGDSAKSTAVSGLGVIGRDYYGVFPLRGKLLNVREATHKQILENAEINNLIKILGLQYKKKYNTSDDMKTLRYGKVMIMTDQDQDGSHIKGLLINFIHHNWPELLKQDFLEEFITPIVKAKKKNESLSFYSLPEFEEWKANTPNHHTYTVKYYKGLGTSDAKEAKEYFSNMARHRIKFRYQGQQDDDHIVLAFSKKHIDHRKEWLTNFMVESRRRKEIGLPEKYLYGKDTKFVSYTDFVNMELVLFSNGDNVRSIPCLVDGLKPGQRKVLFTCIKRNDKREVKVAQLAGSVAEHSAYHHGETSLCMTIVNLAQNYVGSNNINLLEPRGQFGTRLSGGKDSASPRYIFTKLSPLSRMIFHPHDDALLKHEYDDNQKIEPVWYIPIIPMVLVNGAEGIGTGWMTKIPNYNPREIVRNIRKMLDGEEPEELIPWYKNFRGTIEVCGDQRYVISGEIAIIGNERVEITELPVGTWTQNYKENVLEPMVHEWSDGNNGKEGLHKVFKLQSIVSTGSMCAFDEFGCLRRFDSVMVILKEFYTLRLKMYQKRKEFLEGMLEAEAAKLSNQARFIMEKCNGELTTIVDELIKRGYAPDPVKEWKRRNQEEEEEEEAAEEEETQEEDEQSSKKKKPVDAEKAFKNLSDVKKFDYLLGMSMWMLTEERENELLRQKDTKLNELNTLKRKTNSDLWREDLDAFSEELDRIEKKERDEEEGIVKKEKKPVLGRKKIQLNETLPSPSARRIAPTISEDIKKENSKCQNIAEEGEEDEFDDMVKSKKTLKDKLGTPEEITKKVRKKKLMVHLKKRGKKKKDSDSEEEETHGSGSDVEFTSIQSPVVKERTSNRRAATKVIKYNLSEDEEKSSESEPELFDNDNVNEDTFGGKQQEVILSSDEEEKPPPRHETSEGHKDDTPRLPQIKGNRTIYLILMTCHLVRKPNLSLIRAMKILLVLKRRVNLNKTNLRNQDKRKRNQAMMRTHPQRKLRGKKKKNDSSDEEFDYVAAKNKSDSENESSPDSKVSRPGRGAAKSKYVFDDSDESY</sequence>
<dbReference type="PANTHER" id="PTHR10169:SF38">
    <property type="entry name" value="DNA TOPOISOMERASE 2"/>
    <property type="match status" value="1"/>
</dbReference>
<protein>
    <recommendedName>
        <fullName evidence="13">DNA topoisomerase 2</fullName>
        <ecNumber evidence="13">5.6.2.2</ecNumber>
    </recommendedName>
</protein>
<dbReference type="SUPFAM" id="SSF56719">
    <property type="entry name" value="Type II DNA topoisomerase"/>
    <property type="match status" value="1"/>
</dbReference>
<evidence type="ECO:0000256" key="15">
    <source>
        <dbReference type="SAM" id="MobiDB-lite"/>
    </source>
</evidence>
<feature type="compositionally biased region" description="Basic residues" evidence="15">
    <location>
        <begin position="1442"/>
        <end position="1453"/>
    </location>
</feature>
<comment type="function">
    <text evidence="13">Control of topological states of DNA by transient breakage and subsequent rejoining of DNA strands. Topoisomerase II makes double-strand breaks.</text>
</comment>
<organism evidence="18 19">
    <name type="scientific">Aromia moschata</name>
    <dbReference type="NCBI Taxonomy" id="1265417"/>
    <lineage>
        <taxon>Eukaryota</taxon>
        <taxon>Metazoa</taxon>
        <taxon>Ecdysozoa</taxon>
        <taxon>Arthropoda</taxon>
        <taxon>Hexapoda</taxon>
        <taxon>Insecta</taxon>
        <taxon>Pterygota</taxon>
        <taxon>Neoptera</taxon>
        <taxon>Endopterygota</taxon>
        <taxon>Coleoptera</taxon>
        <taxon>Polyphaga</taxon>
        <taxon>Cucujiformia</taxon>
        <taxon>Chrysomeloidea</taxon>
        <taxon>Cerambycidae</taxon>
        <taxon>Cerambycinae</taxon>
        <taxon>Callichromatini</taxon>
        <taxon>Aromia</taxon>
    </lineage>
</organism>
<dbReference type="InterPro" id="IPR020568">
    <property type="entry name" value="Ribosomal_Su5_D2-typ_SF"/>
</dbReference>
<dbReference type="GO" id="GO:0046872">
    <property type="term" value="F:metal ion binding"/>
    <property type="evidence" value="ECO:0007669"/>
    <property type="project" value="UniProtKB-KW"/>
</dbReference>
<dbReference type="InterPro" id="IPR014721">
    <property type="entry name" value="Ribsml_uS5_D2-typ_fold_subgr"/>
</dbReference>
<dbReference type="InterPro" id="IPR013758">
    <property type="entry name" value="Topo_IIA_A/C_ab"/>
</dbReference>
<evidence type="ECO:0000256" key="5">
    <source>
        <dbReference type="ARBA" id="ARBA00022723"/>
    </source>
</evidence>
<evidence type="ECO:0000259" key="17">
    <source>
        <dbReference type="PROSITE" id="PS52040"/>
    </source>
</evidence>
<comment type="similarity">
    <text evidence="4 13">Belongs to the type II topoisomerase family.</text>
</comment>
<feature type="region of interest" description="Disordered" evidence="15">
    <location>
        <begin position="19"/>
        <end position="43"/>
    </location>
</feature>
<dbReference type="InterPro" id="IPR036890">
    <property type="entry name" value="HATPase_C_sf"/>
</dbReference>
<evidence type="ECO:0000256" key="1">
    <source>
        <dbReference type="ARBA" id="ARBA00000185"/>
    </source>
</evidence>
<dbReference type="FunFam" id="3.30.230.10:FF:000008">
    <property type="entry name" value="DNA topoisomerase 2"/>
    <property type="match status" value="1"/>
</dbReference>
<dbReference type="Gene3D" id="1.10.268.10">
    <property type="entry name" value="Topoisomerase, domain 3"/>
    <property type="match status" value="1"/>
</dbReference>
<evidence type="ECO:0000313" key="18">
    <source>
        <dbReference type="EMBL" id="KAJ8948816.1"/>
    </source>
</evidence>
<dbReference type="PRINTS" id="PR01158">
    <property type="entry name" value="TOPISMRASEII"/>
</dbReference>
<dbReference type="InterPro" id="IPR013759">
    <property type="entry name" value="Topo_IIA_B_C"/>
</dbReference>
<dbReference type="Gene3D" id="3.30.230.10">
    <property type="match status" value="1"/>
</dbReference>
<dbReference type="InterPro" id="IPR050634">
    <property type="entry name" value="DNA_Topoisomerase_II"/>
</dbReference>
<keyword evidence="14" id="KW-0175">Coiled coil</keyword>
<dbReference type="SUPFAM" id="SSF55874">
    <property type="entry name" value="ATPase domain of HSP90 chaperone/DNA topoisomerase II/histidine kinase"/>
    <property type="match status" value="1"/>
</dbReference>
<dbReference type="PROSITE" id="PS52040">
    <property type="entry name" value="TOPO_IIA"/>
    <property type="match status" value="1"/>
</dbReference>
<keyword evidence="8" id="KW-0460">Magnesium</keyword>
<evidence type="ECO:0000256" key="6">
    <source>
        <dbReference type="ARBA" id="ARBA00022741"/>
    </source>
</evidence>
<dbReference type="GO" id="GO:0005634">
    <property type="term" value="C:nucleus"/>
    <property type="evidence" value="ECO:0007669"/>
    <property type="project" value="TreeGrafter"/>
</dbReference>
<dbReference type="GO" id="GO:0005524">
    <property type="term" value="F:ATP binding"/>
    <property type="evidence" value="ECO:0007669"/>
    <property type="project" value="UniProtKB-UniRule"/>
</dbReference>
<keyword evidence="19" id="KW-1185">Reference proteome</keyword>
<keyword evidence="5" id="KW-0479">Metal-binding</keyword>
<evidence type="ECO:0000256" key="7">
    <source>
        <dbReference type="ARBA" id="ARBA00022840"/>
    </source>
</evidence>
<dbReference type="FunFam" id="3.90.199.10:FF:000002">
    <property type="entry name" value="DNA topoisomerase 2"/>
    <property type="match status" value="1"/>
</dbReference>
<dbReference type="GO" id="GO:0000712">
    <property type="term" value="P:resolution of meiotic recombination intermediates"/>
    <property type="evidence" value="ECO:0007669"/>
    <property type="project" value="TreeGrafter"/>
</dbReference>
<dbReference type="InterPro" id="IPR003594">
    <property type="entry name" value="HATPase_dom"/>
</dbReference>
<feature type="compositionally biased region" description="Acidic residues" evidence="15">
    <location>
        <begin position="1321"/>
        <end position="1341"/>
    </location>
</feature>
<dbReference type="SMART" id="SM00387">
    <property type="entry name" value="HATPase_c"/>
    <property type="match status" value="1"/>
</dbReference>
<dbReference type="Gene3D" id="3.90.199.10">
    <property type="entry name" value="Topoisomerase II, domain 5"/>
    <property type="match status" value="1"/>
</dbReference>
<dbReference type="GO" id="GO:0003677">
    <property type="term" value="F:DNA binding"/>
    <property type="evidence" value="ECO:0007669"/>
    <property type="project" value="UniProtKB-UniRule"/>
</dbReference>
<dbReference type="Gene3D" id="3.40.50.670">
    <property type="match status" value="1"/>
</dbReference>
<dbReference type="InterPro" id="IPR018522">
    <property type="entry name" value="TopoIIA_CS"/>
</dbReference>
<dbReference type="PROSITE" id="PS00177">
    <property type="entry name" value="TOPOISOMERASE_II"/>
    <property type="match status" value="1"/>
</dbReference>
<evidence type="ECO:0000256" key="11">
    <source>
        <dbReference type="ARBA" id="ARBA00023235"/>
    </source>
</evidence>
<comment type="subunit">
    <text evidence="13">Homodimer.</text>
</comment>
<feature type="region of interest" description="Disordered" evidence="15">
    <location>
        <begin position="1220"/>
        <end position="1380"/>
    </location>
</feature>
<dbReference type="CDD" id="cd03481">
    <property type="entry name" value="TopoIIA_Trans_ScTopoIIA"/>
    <property type="match status" value="1"/>
</dbReference>
<dbReference type="InterPro" id="IPR006171">
    <property type="entry name" value="TOPRIM_dom"/>
</dbReference>
<name>A0AAV8YCH8_9CUCU</name>
<evidence type="ECO:0000256" key="2">
    <source>
        <dbReference type="ARBA" id="ARBA00001913"/>
    </source>
</evidence>
<feature type="coiled-coil region" evidence="14">
    <location>
        <begin position="1129"/>
        <end position="1186"/>
    </location>
</feature>
<dbReference type="InterPro" id="IPR013760">
    <property type="entry name" value="Topo_IIA-like_dom_sf"/>
</dbReference>
<gene>
    <name evidence="18" type="ORF">NQ318_013468</name>
</gene>